<keyword evidence="3" id="KW-1185">Reference proteome</keyword>
<reference evidence="4" key="1">
    <citation type="submission" date="2017-02" db="UniProtKB">
        <authorList>
            <consortium name="WormBaseParasite"/>
        </authorList>
    </citation>
    <scope>IDENTIFICATION</scope>
</reference>
<dbReference type="Proteomes" id="UP000046392">
    <property type="component" value="Unplaced"/>
</dbReference>
<sequence length="120" mass="12558">MVSFFIKTLLATIFFVFTASNLNAEKAFDSPLSSPLENNKSGELNTIDGDNDVLKAGQKKPAPKRPFGKKKPAGKKTTKKRKPGPKKPVTKGGPKTTATTGESGATDATTEAGTTTTAST</sequence>
<evidence type="ECO:0000313" key="3">
    <source>
        <dbReference type="Proteomes" id="UP000046392"/>
    </source>
</evidence>
<evidence type="ECO:0000256" key="2">
    <source>
        <dbReference type="SAM" id="SignalP"/>
    </source>
</evidence>
<dbReference type="AlphaFoldDB" id="A0A0N5BGJ3"/>
<accession>A0A0N5BGJ3</accession>
<feature type="compositionally biased region" description="Basic residues" evidence="1">
    <location>
        <begin position="57"/>
        <end position="89"/>
    </location>
</feature>
<evidence type="ECO:0000313" key="4">
    <source>
        <dbReference type="WBParaSite" id="SPAL_0000509600.1"/>
    </source>
</evidence>
<keyword evidence="2" id="KW-0732">Signal</keyword>
<feature type="compositionally biased region" description="Low complexity" evidence="1">
    <location>
        <begin position="90"/>
        <end position="120"/>
    </location>
</feature>
<evidence type="ECO:0000256" key="1">
    <source>
        <dbReference type="SAM" id="MobiDB-lite"/>
    </source>
</evidence>
<name>A0A0N5BGJ3_STREA</name>
<feature type="chain" id="PRO_5005894567" evidence="2">
    <location>
        <begin position="25"/>
        <end position="120"/>
    </location>
</feature>
<proteinExistence type="predicted"/>
<feature type="compositionally biased region" description="Polar residues" evidence="1">
    <location>
        <begin position="31"/>
        <end position="44"/>
    </location>
</feature>
<feature type="region of interest" description="Disordered" evidence="1">
    <location>
        <begin position="28"/>
        <end position="120"/>
    </location>
</feature>
<dbReference type="WBParaSite" id="SPAL_0000509600.1">
    <property type="protein sequence ID" value="SPAL_0000509600.1"/>
    <property type="gene ID" value="SPAL_0000509600"/>
</dbReference>
<feature type="signal peptide" evidence="2">
    <location>
        <begin position="1"/>
        <end position="24"/>
    </location>
</feature>
<protein>
    <submittedName>
        <fullName evidence="4">Secreted protein</fullName>
    </submittedName>
</protein>
<organism evidence="3 4">
    <name type="scientific">Strongyloides papillosus</name>
    <name type="common">Intestinal threadworm</name>
    <dbReference type="NCBI Taxonomy" id="174720"/>
    <lineage>
        <taxon>Eukaryota</taxon>
        <taxon>Metazoa</taxon>
        <taxon>Ecdysozoa</taxon>
        <taxon>Nematoda</taxon>
        <taxon>Chromadorea</taxon>
        <taxon>Rhabditida</taxon>
        <taxon>Tylenchina</taxon>
        <taxon>Panagrolaimomorpha</taxon>
        <taxon>Strongyloidoidea</taxon>
        <taxon>Strongyloididae</taxon>
        <taxon>Strongyloides</taxon>
    </lineage>
</organism>